<keyword evidence="2" id="KW-0238">DNA-binding</keyword>
<dbReference type="InterPro" id="IPR036388">
    <property type="entry name" value="WH-like_DNA-bd_sf"/>
</dbReference>
<feature type="domain" description="HTH luxR-type" evidence="5">
    <location>
        <begin position="240"/>
        <end position="305"/>
    </location>
</feature>
<dbReference type="HOGENOM" id="CLU_1010862_0_0_11"/>
<evidence type="ECO:0000259" key="5">
    <source>
        <dbReference type="PROSITE" id="PS50043"/>
    </source>
</evidence>
<reference evidence="6 7" key="2">
    <citation type="submission" date="2008-10" db="EMBL/GenBank/DDBJ databases">
        <authorList>
            <person name="Fulton L."/>
            <person name="Clifton S."/>
            <person name="Fulton B."/>
            <person name="Xu J."/>
            <person name="Minx P."/>
            <person name="Pepin K.H."/>
            <person name="Johnson M."/>
            <person name="Thiruvilangam P."/>
            <person name="Bhonagiri V."/>
            <person name="Nash W.E."/>
            <person name="Mardis E.R."/>
            <person name="Wilson R.K."/>
        </authorList>
    </citation>
    <scope>NUCLEOTIDE SEQUENCE [LARGE SCALE GENOMIC DNA]</scope>
    <source>
        <strain evidence="6 7">DSM 13279</strain>
    </source>
</reference>
<dbReference type="OrthoDB" id="3686176at2"/>
<dbReference type="EMBL" id="ABXJ01000118">
    <property type="protein sequence ID" value="EEA89819.1"/>
    <property type="molecule type" value="Genomic_DNA"/>
</dbReference>
<dbReference type="PROSITE" id="PS50043">
    <property type="entry name" value="HTH_LUXR_2"/>
    <property type="match status" value="1"/>
</dbReference>
<evidence type="ECO:0000313" key="6">
    <source>
        <dbReference type="EMBL" id="EEA89819.1"/>
    </source>
</evidence>
<organism evidence="6 7">
    <name type="scientific">Collinsella stercoris DSM 13279</name>
    <dbReference type="NCBI Taxonomy" id="445975"/>
    <lineage>
        <taxon>Bacteria</taxon>
        <taxon>Bacillati</taxon>
        <taxon>Actinomycetota</taxon>
        <taxon>Coriobacteriia</taxon>
        <taxon>Coriobacteriales</taxon>
        <taxon>Coriobacteriaceae</taxon>
        <taxon>Collinsella</taxon>
    </lineage>
</organism>
<reference evidence="6 7" key="1">
    <citation type="submission" date="2008-10" db="EMBL/GenBank/DDBJ databases">
        <title>Draft genome sequence of Collinsella stercoris (DSM 13279).</title>
        <authorList>
            <person name="Sudarsanam P."/>
            <person name="Ley R."/>
            <person name="Guruge J."/>
            <person name="Turnbaugh P.J."/>
            <person name="Mahowald M."/>
            <person name="Liep D."/>
            <person name="Gordon J."/>
        </authorList>
    </citation>
    <scope>NUCLEOTIDE SEQUENCE [LARGE SCALE GENOMIC DNA]</scope>
    <source>
        <strain evidence="6 7">DSM 13279</strain>
    </source>
</reference>
<dbReference type="PANTHER" id="PTHR44688:SF16">
    <property type="entry name" value="DNA-BINDING TRANSCRIPTIONAL ACTIVATOR DEVR_DOSR"/>
    <property type="match status" value="1"/>
</dbReference>
<gene>
    <name evidence="6" type="ORF">COLSTE_02017</name>
</gene>
<dbReference type="GO" id="GO:0003677">
    <property type="term" value="F:DNA binding"/>
    <property type="evidence" value="ECO:0007669"/>
    <property type="project" value="UniProtKB-KW"/>
</dbReference>
<keyword evidence="3" id="KW-0804">Transcription</keyword>
<keyword evidence="7" id="KW-1185">Reference proteome</keyword>
<dbReference type="Gene3D" id="1.10.10.10">
    <property type="entry name" value="Winged helix-like DNA-binding domain superfamily/Winged helix DNA-binding domain"/>
    <property type="match status" value="1"/>
</dbReference>
<keyword evidence="4" id="KW-0472">Membrane</keyword>
<proteinExistence type="predicted"/>
<evidence type="ECO:0000256" key="4">
    <source>
        <dbReference type="SAM" id="Phobius"/>
    </source>
</evidence>
<dbReference type="PRINTS" id="PR00038">
    <property type="entry name" value="HTHLUXR"/>
</dbReference>
<name>B6GD39_9ACTN</name>
<dbReference type="AlphaFoldDB" id="B6GD39"/>
<evidence type="ECO:0000256" key="3">
    <source>
        <dbReference type="ARBA" id="ARBA00023163"/>
    </source>
</evidence>
<dbReference type="eggNOG" id="COG2197">
    <property type="taxonomic scope" value="Bacteria"/>
</dbReference>
<dbReference type="InterPro" id="IPR000792">
    <property type="entry name" value="Tscrpt_reg_LuxR_C"/>
</dbReference>
<feature type="transmembrane region" description="Helical" evidence="4">
    <location>
        <begin position="39"/>
        <end position="59"/>
    </location>
</feature>
<dbReference type="SUPFAM" id="SSF46894">
    <property type="entry name" value="C-terminal effector domain of the bipartite response regulators"/>
    <property type="match status" value="1"/>
</dbReference>
<keyword evidence="4" id="KW-1133">Transmembrane helix</keyword>
<protein>
    <submittedName>
        <fullName evidence="6">Transcriptional regulator, LuxR family</fullName>
    </submittedName>
</protein>
<dbReference type="PANTHER" id="PTHR44688">
    <property type="entry name" value="DNA-BINDING TRANSCRIPTIONAL ACTIVATOR DEVR_DOSR"/>
    <property type="match status" value="1"/>
</dbReference>
<dbReference type="InterPro" id="IPR016032">
    <property type="entry name" value="Sig_transdc_resp-reg_C-effctor"/>
</dbReference>
<comment type="caution">
    <text evidence="6">The sequence shown here is derived from an EMBL/GenBank/DDBJ whole genome shotgun (WGS) entry which is preliminary data.</text>
</comment>
<accession>B6GD39</accession>
<keyword evidence="4" id="KW-0812">Transmembrane</keyword>
<sequence length="307" mass="31930">MERITDIVLVLVACVLFRVAAGVASTASAVAGLAGDALAVPTVVCLLVAIIAVLTCEWARGKWRVLGPVAYCVVSSFVPEGLFLLSAVVYELLQFAREPLPWRAAPIALLLPAARMVVAPCVSGTELACVGALSALAGLLSWRTSMLLAQRDLRHRTRDEFRAHELFGAGERGASAVATGCVMSEGADAGAGAGSPSGRVGAGAVLAADASTGTDAVSGRVDACPGADAGLAAHSPEGRCRSTFSELTDREYEVVRLVAEGLDNHEISAAAFISEGTVRNRISSVLQKTGYKNRTQLAVAWWQARAR</sequence>
<evidence type="ECO:0000313" key="7">
    <source>
        <dbReference type="Proteomes" id="UP000003560"/>
    </source>
</evidence>
<feature type="transmembrane region" description="Helical" evidence="4">
    <location>
        <begin position="71"/>
        <end position="93"/>
    </location>
</feature>
<dbReference type="SMART" id="SM00421">
    <property type="entry name" value="HTH_LUXR"/>
    <property type="match status" value="1"/>
</dbReference>
<dbReference type="GO" id="GO:0006355">
    <property type="term" value="P:regulation of DNA-templated transcription"/>
    <property type="evidence" value="ECO:0007669"/>
    <property type="project" value="InterPro"/>
</dbReference>
<dbReference type="GeneID" id="98003656"/>
<keyword evidence="1" id="KW-0805">Transcription regulation</keyword>
<dbReference type="Proteomes" id="UP000003560">
    <property type="component" value="Unassembled WGS sequence"/>
</dbReference>
<dbReference type="STRING" id="445975.COLSTE_02017"/>
<dbReference type="Pfam" id="PF00196">
    <property type="entry name" value="GerE"/>
    <property type="match status" value="1"/>
</dbReference>
<evidence type="ECO:0000256" key="1">
    <source>
        <dbReference type="ARBA" id="ARBA00023015"/>
    </source>
</evidence>
<evidence type="ECO:0000256" key="2">
    <source>
        <dbReference type="ARBA" id="ARBA00023125"/>
    </source>
</evidence>
<dbReference type="RefSeq" id="WP_006721646.1">
    <property type="nucleotide sequence ID" value="NZ_CP085935.1"/>
</dbReference>
<dbReference type="CDD" id="cd06170">
    <property type="entry name" value="LuxR_C_like"/>
    <property type="match status" value="1"/>
</dbReference>